<evidence type="ECO:0000256" key="1">
    <source>
        <dbReference type="SAM" id="MobiDB-lite"/>
    </source>
</evidence>
<proteinExistence type="predicted"/>
<dbReference type="EMBL" id="JACEFF010000657">
    <property type="protein sequence ID" value="KAH9633295.1"/>
    <property type="molecule type" value="Genomic_DNA"/>
</dbReference>
<gene>
    <name evidence="2" type="ORF">HF086_000417</name>
</gene>
<dbReference type="AlphaFoldDB" id="A0A922MAC1"/>
<evidence type="ECO:0000313" key="2">
    <source>
        <dbReference type="EMBL" id="KAH9633295.1"/>
    </source>
</evidence>
<sequence>MGSEHSARILPRHPHLPPSLRNGCIIGRWRP</sequence>
<evidence type="ECO:0000313" key="3">
    <source>
        <dbReference type="Proteomes" id="UP000814243"/>
    </source>
</evidence>
<name>A0A922MAC1_SPOEX</name>
<dbReference type="Proteomes" id="UP000814243">
    <property type="component" value="Unassembled WGS sequence"/>
</dbReference>
<comment type="caution">
    <text evidence="2">The sequence shown here is derived from an EMBL/GenBank/DDBJ whole genome shotgun (WGS) entry which is preliminary data.</text>
</comment>
<reference evidence="2" key="1">
    <citation type="journal article" date="2021" name="G3 (Bethesda)">
        <title>Genome and transcriptome analysis of the beet armyworm Spodoptera exigua reveals targets for pest control. .</title>
        <authorList>
            <person name="Simon S."/>
            <person name="Breeschoten T."/>
            <person name="Jansen H.J."/>
            <person name="Dirks R.P."/>
            <person name="Schranz M.E."/>
            <person name="Ros V.I.D."/>
        </authorList>
    </citation>
    <scope>NUCLEOTIDE SEQUENCE</scope>
    <source>
        <strain evidence="2">TB_SE_WUR_2020</strain>
    </source>
</reference>
<feature type="region of interest" description="Disordered" evidence="1">
    <location>
        <begin position="1"/>
        <end position="21"/>
    </location>
</feature>
<protein>
    <submittedName>
        <fullName evidence="2">Uncharacterized protein</fullName>
    </submittedName>
</protein>
<organism evidence="2 3">
    <name type="scientific">Spodoptera exigua</name>
    <name type="common">Beet armyworm</name>
    <name type="synonym">Noctua fulgens</name>
    <dbReference type="NCBI Taxonomy" id="7107"/>
    <lineage>
        <taxon>Eukaryota</taxon>
        <taxon>Metazoa</taxon>
        <taxon>Ecdysozoa</taxon>
        <taxon>Arthropoda</taxon>
        <taxon>Hexapoda</taxon>
        <taxon>Insecta</taxon>
        <taxon>Pterygota</taxon>
        <taxon>Neoptera</taxon>
        <taxon>Endopterygota</taxon>
        <taxon>Lepidoptera</taxon>
        <taxon>Glossata</taxon>
        <taxon>Ditrysia</taxon>
        <taxon>Noctuoidea</taxon>
        <taxon>Noctuidae</taxon>
        <taxon>Amphipyrinae</taxon>
        <taxon>Spodoptera</taxon>
    </lineage>
</organism>
<accession>A0A922MAC1</accession>